<proteinExistence type="predicted"/>
<dbReference type="InterPro" id="IPR001347">
    <property type="entry name" value="SIS_dom"/>
</dbReference>
<dbReference type="Proteomes" id="UP000593765">
    <property type="component" value="Chromosome"/>
</dbReference>
<dbReference type="PANTHER" id="PTHR30390">
    <property type="entry name" value="SEDOHEPTULOSE 7-PHOSPHATE ISOMERASE / DNAA INITIATOR-ASSOCIATING FACTOR FOR REPLICATION INITIATION"/>
    <property type="match status" value="1"/>
</dbReference>
<dbReference type="InterPro" id="IPR050099">
    <property type="entry name" value="SIS_GmhA/DiaA_subfam"/>
</dbReference>
<feature type="domain" description="SIS" evidence="1">
    <location>
        <begin position="30"/>
        <end position="195"/>
    </location>
</feature>
<evidence type="ECO:0000259" key="1">
    <source>
        <dbReference type="PROSITE" id="PS51464"/>
    </source>
</evidence>
<dbReference type="AlphaFoldDB" id="A0A7M2WXR6"/>
<dbReference type="Pfam" id="PF13580">
    <property type="entry name" value="SIS_2"/>
    <property type="match status" value="1"/>
</dbReference>
<dbReference type="GO" id="GO:0097367">
    <property type="term" value="F:carbohydrate derivative binding"/>
    <property type="evidence" value="ECO:0007669"/>
    <property type="project" value="InterPro"/>
</dbReference>
<keyword evidence="3" id="KW-1185">Reference proteome</keyword>
<dbReference type="GO" id="GO:1901135">
    <property type="term" value="P:carbohydrate derivative metabolic process"/>
    <property type="evidence" value="ECO:0007669"/>
    <property type="project" value="InterPro"/>
</dbReference>
<evidence type="ECO:0000313" key="3">
    <source>
        <dbReference type="Proteomes" id="UP000593765"/>
    </source>
</evidence>
<dbReference type="InterPro" id="IPR035461">
    <property type="entry name" value="GmhA/DiaA"/>
</dbReference>
<dbReference type="RefSeq" id="WP_206292640.1">
    <property type="nucleotide sequence ID" value="NZ_CP063458.1"/>
</dbReference>
<evidence type="ECO:0000313" key="2">
    <source>
        <dbReference type="EMBL" id="QOV89591.1"/>
    </source>
</evidence>
<gene>
    <name evidence="2" type="ORF">IPV69_25945</name>
</gene>
<dbReference type="KEGG" id="hbs:IPV69_25945"/>
<reference evidence="2 3" key="1">
    <citation type="submission" date="2020-10" db="EMBL/GenBank/DDBJ databases">
        <title>Wide distribution of Phycisphaera-like planctomycetes from WD2101 soil group in peatlands and genome analysis of the first cultivated representative.</title>
        <authorList>
            <person name="Dedysh S.N."/>
            <person name="Beletsky A.V."/>
            <person name="Ivanova A."/>
            <person name="Kulichevskaya I.S."/>
            <person name="Suzina N.E."/>
            <person name="Philippov D.A."/>
            <person name="Rakitin A.L."/>
            <person name="Mardanov A.V."/>
            <person name="Ravin N.V."/>
        </authorList>
    </citation>
    <scope>NUCLEOTIDE SEQUENCE [LARGE SCALE GENOMIC DNA]</scope>
    <source>
        <strain evidence="2 3">M1803</strain>
    </source>
</reference>
<dbReference type="SUPFAM" id="SSF53697">
    <property type="entry name" value="SIS domain"/>
    <property type="match status" value="1"/>
</dbReference>
<protein>
    <submittedName>
        <fullName evidence="2">SIS domain-containing protein</fullName>
    </submittedName>
</protein>
<dbReference type="PROSITE" id="PS51464">
    <property type="entry name" value="SIS"/>
    <property type="match status" value="1"/>
</dbReference>
<dbReference type="EMBL" id="CP063458">
    <property type="protein sequence ID" value="QOV89591.1"/>
    <property type="molecule type" value="Genomic_DNA"/>
</dbReference>
<dbReference type="PANTHER" id="PTHR30390:SF8">
    <property type="entry name" value="SUGAR ISOMERASE (SIS)"/>
    <property type="match status" value="1"/>
</dbReference>
<dbReference type="CDD" id="cd05006">
    <property type="entry name" value="SIS_GmhA"/>
    <property type="match status" value="1"/>
</dbReference>
<dbReference type="Gene3D" id="3.40.50.10490">
    <property type="entry name" value="Glucose-6-phosphate isomerase like protein, domain 1"/>
    <property type="match status" value="1"/>
</dbReference>
<dbReference type="InterPro" id="IPR046348">
    <property type="entry name" value="SIS_dom_sf"/>
</dbReference>
<name>A0A7M2WXR6_9BACT</name>
<organism evidence="2 3">
    <name type="scientific">Humisphaera borealis</name>
    <dbReference type="NCBI Taxonomy" id="2807512"/>
    <lineage>
        <taxon>Bacteria</taxon>
        <taxon>Pseudomonadati</taxon>
        <taxon>Planctomycetota</taxon>
        <taxon>Phycisphaerae</taxon>
        <taxon>Tepidisphaerales</taxon>
        <taxon>Tepidisphaeraceae</taxon>
        <taxon>Humisphaera</taxon>
    </lineage>
</organism>
<sequence>MPKVTDWIETYRTAQKAAMDAIPADAVARLIEKLRAIYKEDRQLFTFGNGGSASNSSHFITDLGKGSSDKIAASHGGRRFRCLSLNDNVSWMTALGNDYAYEDIYLRQLQNYARPGDMVLAISVSGSSPNVVKACKWAKENGVYVAALVGAKRGSVEPYADEFVVINDTHYGRVEDAQMAILHMLCYAFMEMPELVVSSQ</sequence>
<accession>A0A7M2WXR6</accession>